<feature type="compositionally biased region" description="Gly residues" evidence="8">
    <location>
        <begin position="538"/>
        <end position="548"/>
    </location>
</feature>
<feature type="compositionally biased region" description="Basic and acidic residues" evidence="8">
    <location>
        <begin position="559"/>
        <end position="575"/>
    </location>
</feature>
<dbReference type="InterPro" id="IPR035979">
    <property type="entry name" value="RBD_domain_sf"/>
</dbReference>
<dbReference type="GO" id="GO:0019843">
    <property type="term" value="F:rRNA binding"/>
    <property type="evidence" value="ECO:0007669"/>
    <property type="project" value="TreeGrafter"/>
</dbReference>
<dbReference type="RefSeq" id="XP_003658494.1">
    <property type="nucleotide sequence ID" value="XM_003658446.1"/>
</dbReference>
<gene>
    <name evidence="10" type="ORF">MYCTH_2294324</name>
</gene>
<dbReference type="eggNOG" id="KOG0118">
    <property type="taxonomic scope" value="Eukaryota"/>
</dbReference>
<dbReference type="FunCoup" id="G2Q0U9">
    <property type="interactions" value="704"/>
</dbReference>
<evidence type="ECO:0000256" key="3">
    <source>
        <dbReference type="ARBA" id="ARBA00007077"/>
    </source>
</evidence>
<comment type="subcellular location">
    <subcellularLocation>
        <location evidence="2">Nucleus</location>
        <location evidence="2">Nucleolus</location>
    </subcellularLocation>
</comment>
<dbReference type="KEGG" id="mtm:MYCTH_2294324"/>
<dbReference type="STRING" id="573729.G2Q0U9"/>
<dbReference type="EMBL" id="CP003002">
    <property type="protein sequence ID" value="AEO53249.1"/>
    <property type="molecule type" value="Genomic_DNA"/>
</dbReference>
<feature type="compositionally biased region" description="Acidic residues" evidence="8">
    <location>
        <begin position="115"/>
        <end position="131"/>
    </location>
</feature>
<evidence type="ECO:0000256" key="2">
    <source>
        <dbReference type="ARBA" id="ARBA00004604"/>
    </source>
</evidence>
<protein>
    <recommendedName>
        <fullName evidence="4">Nucleolar protein 12</fullName>
    </recommendedName>
</protein>
<evidence type="ECO:0000256" key="5">
    <source>
        <dbReference type="ARBA" id="ARBA00022884"/>
    </source>
</evidence>
<dbReference type="GeneID" id="11505983"/>
<evidence type="ECO:0000256" key="1">
    <source>
        <dbReference type="ARBA" id="ARBA00002475"/>
    </source>
</evidence>
<feature type="region of interest" description="Disordered" evidence="8">
    <location>
        <begin position="27"/>
        <end position="213"/>
    </location>
</feature>
<dbReference type="OMA" id="NAYAVYT"/>
<dbReference type="VEuPathDB" id="FungiDB:MYCTH_2294324"/>
<keyword evidence="6" id="KW-0539">Nucleus</keyword>
<sequence>MAKGKPGLSAAFKAIDPALDALFSQSAGAVKTPPKSRYADLLPQKPKTASKGEEDEEDKDNSENEESEAPEEELEEESGAESDASMPYEEEDESENEDDSDNEEEDGEVSGKDESEVDGEADASSVDDEAAAAEIMERAVSGDKHQNEGRKRKRKQRDDDEALEADYLERLTNEEKPSVKRRKADAIADNKAVSATSSPEEEDDDESGDDVPVHESIAADPTAAELEKANRTVFLSNVSVEAIKSRKAKKTLLRHLSSVLDKNADPPQKVESIRFRSTPFQSAGIPKRAAYIKKEVLEATTKSTNAYVVYSTTAASRLAVAQLNGTIVLDRHLRVDSVAHPAPIDHRRCVFVGNLGFVDDETVYNTKIDEEGKEVVVKRKRTKTPMDVEEGLWRVFGEEAGKVESVRVVRDPVTRVGKGFAYVQFYDGNAVESAILLNGKKFPPMLPRELRVSRCKAPHKTARAMEARMSAKLDKKKGGRKANGTDAASYVPKLTAEAQTLAGRASKLLGRFGAAKLTGKPAGPVNKKRQARKERFLNGGGTEGGENGGIKAPEQFVFEGKRASARDGKPRDLKFKKTKSKAAKAKPKASKKKKKAKAKAGKAGKAGK</sequence>
<dbReference type="HOGENOM" id="CLU_006468_3_0_1"/>
<feature type="region of interest" description="Disordered" evidence="8">
    <location>
        <begin position="467"/>
        <end position="486"/>
    </location>
</feature>
<dbReference type="GO" id="GO:0000463">
    <property type="term" value="P:maturation of LSU-rRNA from tricistronic rRNA transcript (SSU-rRNA, 5.8S rRNA, LSU-rRNA)"/>
    <property type="evidence" value="ECO:0007669"/>
    <property type="project" value="TreeGrafter"/>
</dbReference>
<dbReference type="InParanoid" id="G2Q0U9"/>
<feature type="compositionally biased region" description="Acidic residues" evidence="8">
    <location>
        <begin position="53"/>
        <end position="80"/>
    </location>
</feature>
<dbReference type="SUPFAM" id="SSF54928">
    <property type="entry name" value="RNA-binding domain, RBD"/>
    <property type="match status" value="2"/>
</dbReference>
<feature type="compositionally biased region" description="Basic residues" evidence="8">
    <location>
        <begin position="576"/>
        <end position="608"/>
    </location>
</feature>
<feature type="domain" description="RRM" evidence="9">
    <location>
        <begin position="348"/>
        <end position="457"/>
    </location>
</feature>
<dbReference type="AlphaFoldDB" id="G2Q0U9"/>
<keyword evidence="5 7" id="KW-0694">RNA-binding</keyword>
<feature type="compositionally biased region" description="Basic and acidic residues" evidence="8">
    <location>
        <begin position="135"/>
        <end position="149"/>
    </location>
</feature>
<reference evidence="10 11" key="1">
    <citation type="journal article" date="2011" name="Nat. Biotechnol.">
        <title>Comparative genomic analysis of the thermophilic biomass-degrading fungi Myceliophthora thermophila and Thielavia terrestris.</title>
        <authorList>
            <person name="Berka R.M."/>
            <person name="Grigoriev I.V."/>
            <person name="Otillar R."/>
            <person name="Salamov A."/>
            <person name="Grimwood J."/>
            <person name="Reid I."/>
            <person name="Ishmael N."/>
            <person name="John T."/>
            <person name="Darmond C."/>
            <person name="Moisan M.-C."/>
            <person name="Henrissat B."/>
            <person name="Coutinho P.M."/>
            <person name="Lombard V."/>
            <person name="Natvig D.O."/>
            <person name="Lindquist E."/>
            <person name="Schmutz J."/>
            <person name="Lucas S."/>
            <person name="Harris P."/>
            <person name="Powlowski J."/>
            <person name="Bellemare A."/>
            <person name="Taylor D."/>
            <person name="Butler G."/>
            <person name="de Vries R.P."/>
            <person name="Allijn I.E."/>
            <person name="van den Brink J."/>
            <person name="Ushinsky S."/>
            <person name="Storms R."/>
            <person name="Powell A.J."/>
            <person name="Paulsen I.T."/>
            <person name="Elbourne L.D.H."/>
            <person name="Baker S.E."/>
            <person name="Magnuson J."/>
            <person name="LaBoissiere S."/>
            <person name="Clutterbuck A.J."/>
            <person name="Martinez D."/>
            <person name="Wogulis M."/>
            <person name="de Leon A.L."/>
            <person name="Rey M.W."/>
            <person name="Tsang A."/>
        </authorList>
    </citation>
    <scope>NUCLEOTIDE SEQUENCE [LARGE SCALE GENOMIC DNA]</scope>
    <source>
        <strain evidence="11">ATCC 42464 / BCRC 31852 / DSM 1799</strain>
    </source>
</reference>
<feature type="compositionally biased region" description="Acidic residues" evidence="8">
    <location>
        <begin position="199"/>
        <end position="209"/>
    </location>
</feature>
<name>G2Q0U9_THET4</name>
<dbReference type="Proteomes" id="UP000007322">
    <property type="component" value="Chromosome 1"/>
</dbReference>
<dbReference type="PANTHER" id="PTHR23236">
    <property type="entry name" value="EUKARYOTIC TRANSLATION INITIATION FACTOR 4B/4H"/>
    <property type="match status" value="1"/>
</dbReference>
<dbReference type="SMART" id="SM00360">
    <property type="entry name" value="RRM"/>
    <property type="match status" value="2"/>
</dbReference>
<dbReference type="OrthoDB" id="442677at2759"/>
<feature type="compositionally biased region" description="Basic and acidic residues" evidence="8">
    <location>
        <begin position="167"/>
        <end position="188"/>
    </location>
</feature>
<dbReference type="Gene3D" id="3.30.70.330">
    <property type="match status" value="2"/>
</dbReference>
<comment type="similarity">
    <text evidence="3">Belongs to the RRM RBM34 family.</text>
</comment>
<evidence type="ECO:0000313" key="11">
    <source>
        <dbReference type="Proteomes" id="UP000007322"/>
    </source>
</evidence>
<dbReference type="Pfam" id="PF00076">
    <property type="entry name" value="RRM_1"/>
    <property type="match status" value="1"/>
</dbReference>
<evidence type="ECO:0000259" key="9">
    <source>
        <dbReference type="PROSITE" id="PS50102"/>
    </source>
</evidence>
<evidence type="ECO:0000256" key="8">
    <source>
        <dbReference type="SAM" id="MobiDB-lite"/>
    </source>
</evidence>
<dbReference type="GO" id="GO:0005730">
    <property type="term" value="C:nucleolus"/>
    <property type="evidence" value="ECO:0007669"/>
    <property type="project" value="UniProtKB-SubCell"/>
</dbReference>
<evidence type="ECO:0000256" key="7">
    <source>
        <dbReference type="PROSITE-ProRule" id="PRU00176"/>
    </source>
</evidence>
<dbReference type="InterPro" id="IPR012677">
    <property type="entry name" value="Nucleotide-bd_a/b_plait_sf"/>
</dbReference>
<dbReference type="PANTHER" id="PTHR23236:SF25">
    <property type="entry name" value="RNA-BINDING PROTEIN 34"/>
    <property type="match status" value="1"/>
</dbReference>
<dbReference type="InterPro" id="IPR000504">
    <property type="entry name" value="RRM_dom"/>
</dbReference>
<organism evidence="10 11">
    <name type="scientific">Thermothelomyces thermophilus (strain ATCC 42464 / BCRC 31852 / DSM 1799)</name>
    <name type="common">Sporotrichum thermophile</name>
    <dbReference type="NCBI Taxonomy" id="573729"/>
    <lineage>
        <taxon>Eukaryota</taxon>
        <taxon>Fungi</taxon>
        <taxon>Dikarya</taxon>
        <taxon>Ascomycota</taxon>
        <taxon>Pezizomycotina</taxon>
        <taxon>Sordariomycetes</taxon>
        <taxon>Sordariomycetidae</taxon>
        <taxon>Sordariales</taxon>
        <taxon>Chaetomiaceae</taxon>
        <taxon>Thermothelomyces</taxon>
    </lineage>
</organism>
<evidence type="ECO:0000256" key="4">
    <source>
        <dbReference type="ARBA" id="ARBA00015520"/>
    </source>
</evidence>
<feature type="region of interest" description="Disordered" evidence="8">
    <location>
        <begin position="537"/>
        <end position="608"/>
    </location>
</feature>
<accession>G2Q0U9</accession>
<proteinExistence type="inferred from homology"/>
<comment type="function">
    <text evidence="1">Involved in pre-25S rRNA processing.</text>
</comment>
<keyword evidence="11" id="KW-1185">Reference proteome</keyword>
<evidence type="ECO:0000256" key="6">
    <source>
        <dbReference type="ARBA" id="ARBA00023242"/>
    </source>
</evidence>
<dbReference type="PROSITE" id="PS50102">
    <property type="entry name" value="RRM"/>
    <property type="match status" value="1"/>
</dbReference>
<feature type="compositionally biased region" description="Acidic residues" evidence="8">
    <location>
        <begin position="88"/>
        <end position="108"/>
    </location>
</feature>
<evidence type="ECO:0000313" key="10">
    <source>
        <dbReference type="EMBL" id="AEO53249.1"/>
    </source>
</evidence>